<accession>A0A840TVY6</accession>
<dbReference type="InterPro" id="IPR027417">
    <property type="entry name" value="P-loop_NTPase"/>
</dbReference>
<dbReference type="GO" id="GO:0005524">
    <property type="term" value="F:ATP binding"/>
    <property type="evidence" value="ECO:0007669"/>
    <property type="project" value="UniProtKB-KW"/>
</dbReference>
<keyword evidence="5" id="KW-1185">Reference proteome</keyword>
<reference evidence="4 5" key="1">
    <citation type="submission" date="2020-08" db="EMBL/GenBank/DDBJ databases">
        <title>Genomic Encyclopedia of Type Strains, Phase IV (KMG-IV): sequencing the most valuable type-strain genomes for metagenomic binning, comparative biology and taxonomic classification.</title>
        <authorList>
            <person name="Goeker M."/>
        </authorList>
    </citation>
    <scope>NUCLEOTIDE SEQUENCE [LARGE SCALE GENOMIC DNA]</scope>
    <source>
        <strain evidence="4 5">DSM 105074</strain>
    </source>
</reference>
<dbReference type="InterPro" id="IPR010488">
    <property type="entry name" value="Zeta_toxin_domain"/>
</dbReference>
<dbReference type="PANTHER" id="PTHR39206">
    <property type="entry name" value="SLL8004 PROTEIN"/>
    <property type="match status" value="1"/>
</dbReference>
<keyword evidence="2" id="KW-0067">ATP-binding</keyword>
<dbReference type="SUPFAM" id="SSF52540">
    <property type="entry name" value="P-loop containing nucleoside triphosphate hydrolases"/>
    <property type="match status" value="1"/>
</dbReference>
<dbReference type="Gene3D" id="3.40.50.300">
    <property type="entry name" value="P-loop containing nucleotide triphosphate hydrolases"/>
    <property type="match status" value="1"/>
</dbReference>
<proteinExistence type="predicted"/>
<dbReference type="Proteomes" id="UP000557307">
    <property type="component" value="Unassembled WGS sequence"/>
</dbReference>
<evidence type="ECO:0000256" key="2">
    <source>
        <dbReference type="ARBA" id="ARBA00022840"/>
    </source>
</evidence>
<dbReference type="PANTHER" id="PTHR39206:SF1">
    <property type="entry name" value="SLL8004 PROTEIN"/>
    <property type="match status" value="1"/>
</dbReference>
<evidence type="ECO:0000259" key="3">
    <source>
        <dbReference type="Pfam" id="PF06414"/>
    </source>
</evidence>
<feature type="domain" description="Zeta toxin" evidence="3">
    <location>
        <begin position="107"/>
        <end position="213"/>
    </location>
</feature>
<dbReference type="AlphaFoldDB" id="A0A840TVY6"/>
<sequence length="242" mass="27912">MSVRRLRLFAGPNGSGKSTIKSVIPPNLLGYYLNPDEIEKEVQNRGFYDLRELNLTITREEIISFFEKHPLLNRTEEAHLIDNITLVEGNLINFGDVSFNAYLSAILTDFLRQQFILLKQSFTFESVMSSPDKLRTLAQARACGFRTYLYYVATEDPLINLSRIRHRVRMGGHAVPEEKVIERYYRSLDLLLDAIRLSNRAYIFDNSGDSKVWIAEVAESSSLELKTDQVPAWVKRYILDKL</sequence>
<protein>
    <submittedName>
        <fullName evidence="4">Putative ABC-type ATPase</fullName>
    </submittedName>
</protein>
<dbReference type="RefSeq" id="WP_184174082.1">
    <property type="nucleotide sequence ID" value="NZ_JACHGF010000003.1"/>
</dbReference>
<organism evidence="4 5">
    <name type="scientific">Rhabdobacter roseus</name>
    <dbReference type="NCBI Taxonomy" id="1655419"/>
    <lineage>
        <taxon>Bacteria</taxon>
        <taxon>Pseudomonadati</taxon>
        <taxon>Bacteroidota</taxon>
        <taxon>Cytophagia</taxon>
        <taxon>Cytophagales</taxon>
        <taxon>Cytophagaceae</taxon>
        <taxon>Rhabdobacter</taxon>
    </lineage>
</organism>
<evidence type="ECO:0000313" key="4">
    <source>
        <dbReference type="EMBL" id="MBB5284120.1"/>
    </source>
</evidence>
<dbReference type="Pfam" id="PF06414">
    <property type="entry name" value="Zeta_toxin"/>
    <property type="match status" value="1"/>
</dbReference>
<name>A0A840TVY6_9BACT</name>
<dbReference type="GO" id="GO:0016301">
    <property type="term" value="F:kinase activity"/>
    <property type="evidence" value="ECO:0007669"/>
    <property type="project" value="InterPro"/>
</dbReference>
<evidence type="ECO:0000256" key="1">
    <source>
        <dbReference type="ARBA" id="ARBA00022741"/>
    </source>
</evidence>
<evidence type="ECO:0000313" key="5">
    <source>
        <dbReference type="Proteomes" id="UP000557307"/>
    </source>
</evidence>
<keyword evidence="1" id="KW-0547">Nucleotide-binding</keyword>
<dbReference type="EMBL" id="JACHGF010000003">
    <property type="protein sequence ID" value="MBB5284120.1"/>
    <property type="molecule type" value="Genomic_DNA"/>
</dbReference>
<comment type="caution">
    <text evidence="4">The sequence shown here is derived from an EMBL/GenBank/DDBJ whole genome shotgun (WGS) entry which is preliminary data.</text>
</comment>
<gene>
    <name evidence="4" type="ORF">HNQ92_002263</name>
</gene>